<evidence type="ECO:0000313" key="3">
    <source>
        <dbReference type="Proteomes" id="UP000199225"/>
    </source>
</evidence>
<name>A0A1G8Q959_9BACI</name>
<feature type="domain" description="Flagellar Assembly Protein A N-terminal region" evidence="1">
    <location>
        <begin position="5"/>
        <end position="167"/>
    </location>
</feature>
<dbReference type="RefSeq" id="WP_093191628.1">
    <property type="nucleotide sequence ID" value="NZ_FNEV01000001.1"/>
</dbReference>
<dbReference type="Pfam" id="PF20250">
    <property type="entry name" value="FapA_N"/>
    <property type="match status" value="1"/>
</dbReference>
<dbReference type="EMBL" id="FNEV01000001">
    <property type="protein sequence ID" value="SDJ01359.1"/>
    <property type="molecule type" value="Genomic_DNA"/>
</dbReference>
<dbReference type="PANTHER" id="PTHR38032:SF1">
    <property type="entry name" value="RNA-BINDING PROTEIN KHPB N-TERMINAL DOMAIN-CONTAINING PROTEIN"/>
    <property type="match status" value="1"/>
</dbReference>
<gene>
    <name evidence="2" type="ORF">SAMN04490247_0479</name>
</gene>
<dbReference type="Pfam" id="PF03961">
    <property type="entry name" value="FapA"/>
    <property type="match status" value="1"/>
</dbReference>
<dbReference type="InterPro" id="IPR005646">
    <property type="entry name" value="FapA"/>
</dbReference>
<dbReference type="STRING" id="86666.SAMN04490247_0479"/>
<keyword evidence="3" id="KW-1185">Reference proteome</keyword>
<reference evidence="3" key="1">
    <citation type="submission" date="2016-10" db="EMBL/GenBank/DDBJ databases">
        <authorList>
            <person name="Varghese N."/>
            <person name="Submissions S."/>
        </authorList>
    </citation>
    <scope>NUCLEOTIDE SEQUENCE [LARGE SCALE GENOMIC DNA]</scope>
    <source>
        <strain evidence="3">DSM 4771</strain>
    </source>
</reference>
<evidence type="ECO:0000313" key="2">
    <source>
        <dbReference type="EMBL" id="SDJ01359.1"/>
    </source>
</evidence>
<dbReference type="PANTHER" id="PTHR38032">
    <property type="entry name" value="POLYMERASE-RELATED"/>
    <property type="match status" value="1"/>
</dbReference>
<proteinExistence type="predicted"/>
<organism evidence="2 3">
    <name type="scientific">Salimicrobium halophilum</name>
    <dbReference type="NCBI Taxonomy" id="86666"/>
    <lineage>
        <taxon>Bacteria</taxon>
        <taxon>Bacillati</taxon>
        <taxon>Bacillota</taxon>
        <taxon>Bacilli</taxon>
        <taxon>Bacillales</taxon>
        <taxon>Bacillaceae</taxon>
        <taxon>Salimicrobium</taxon>
    </lineage>
</organism>
<accession>A0A1G8Q959</accession>
<dbReference type="InterPro" id="IPR046865">
    <property type="entry name" value="FapA_b_solenoid"/>
</dbReference>
<dbReference type="InterPro" id="IPR046866">
    <property type="entry name" value="FapA_N"/>
</dbReference>
<sequence length="450" mass="49421">MISTMEVRISEDRLKAFIHLEDETAEIGKEDVEAALQGKGVTHGLRADSLAAIEEQSASFPVCIAEGSGPVHGEDGYISFDIDLSVQKGMEDKENFREIMNIPSVHEGEKLGTIHQPTLGEKGRDVYGEEISPRPGKPSRIRPGKNITFESSTGNLYADIDGQVSYDEVRVSVQPVYQVDGDIDMKTGNLEFVGSIVISGDVPTGYTLKSDADITVRGLVEGAFLEAKGSIYIEGGVSGMGKCLLKAGVDVKASYINQGNVEAGQDIIVERSIVHSECVAKRYVLCSNGGIIGGNTSSGLQVKSKEIGNRMNTPTSVYMGVNKKIKEKLEQYDRAKTMKEEEKQKLLAIGEKLVNLYKQKGVLTDKQKALLHKQRNSSSYIDDDLQAIEEELKLLNDSLGNIEKTSVLVDQTLYSNVQIGFGKYERQLKSEQKHVHIYLEKGEIKIMPRS</sequence>
<dbReference type="Proteomes" id="UP000199225">
    <property type="component" value="Unassembled WGS sequence"/>
</dbReference>
<dbReference type="OrthoDB" id="9816426at2"/>
<evidence type="ECO:0000259" key="1">
    <source>
        <dbReference type="Pfam" id="PF20250"/>
    </source>
</evidence>
<dbReference type="AlphaFoldDB" id="A0A1G8Q959"/>
<protein>
    <recommendedName>
        <fullName evidence="1">Flagellar Assembly Protein A N-terminal region domain-containing protein</fullName>
    </recommendedName>
</protein>